<comment type="caution">
    <text evidence="1">The sequence shown here is derived from an EMBL/GenBank/DDBJ whole genome shotgun (WGS) entry which is preliminary data.</text>
</comment>
<dbReference type="Gene3D" id="3.30.1490.300">
    <property type="match status" value="1"/>
</dbReference>
<dbReference type="Proteomes" id="UP001597520">
    <property type="component" value="Unassembled WGS sequence"/>
</dbReference>
<keyword evidence="2" id="KW-1185">Reference proteome</keyword>
<name>A0ABW5SZK7_9BACI</name>
<organism evidence="1 2">
    <name type="scientific">Salibacterium lacus</name>
    <dbReference type="NCBI Taxonomy" id="1898109"/>
    <lineage>
        <taxon>Bacteria</taxon>
        <taxon>Bacillati</taxon>
        <taxon>Bacillota</taxon>
        <taxon>Bacilli</taxon>
        <taxon>Bacillales</taxon>
        <taxon>Bacillaceae</taxon>
    </lineage>
</organism>
<protein>
    <submittedName>
        <fullName evidence="1">Type IV pilus biogenesis protein PilM</fullName>
    </submittedName>
</protein>
<evidence type="ECO:0000313" key="1">
    <source>
        <dbReference type="EMBL" id="MFD2705174.1"/>
    </source>
</evidence>
<dbReference type="Gene3D" id="3.30.420.40">
    <property type="match status" value="2"/>
</dbReference>
<proteinExistence type="predicted"/>
<gene>
    <name evidence="1" type="primary">pilM</name>
    <name evidence="1" type="ORF">ACFSUB_06810</name>
</gene>
<dbReference type="EMBL" id="JBHUML010000002">
    <property type="protein sequence ID" value="MFD2705174.1"/>
    <property type="molecule type" value="Genomic_DNA"/>
</dbReference>
<reference evidence="2" key="1">
    <citation type="journal article" date="2019" name="Int. J. Syst. Evol. Microbiol.">
        <title>The Global Catalogue of Microorganisms (GCM) 10K type strain sequencing project: providing services to taxonomists for standard genome sequencing and annotation.</title>
        <authorList>
            <consortium name="The Broad Institute Genomics Platform"/>
            <consortium name="The Broad Institute Genome Sequencing Center for Infectious Disease"/>
            <person name="Wu L."/>
            <person name="Ma J."/>
        </authorList>
    </citation>
    <scope>NUCLEOTIDE SEQUENCE [LARGE SCALE GENOMIC DNA]</scope>
    <source>
        <strain evidence="2">KCTC 33792</strain>
    </source>
</reference>
<evidence type="ECO:0000313" key="2">
    <source>
        <dbReference type="Proteomes" id="UP001597520"/>
    </source>
</evidence>
<dbReference type="RefSeq" id="WP_380712437.1">
    <property type="nucleotide sequence ID" value="NZ_JBHUML010000002.1"/>
</dbReference>
<sequence>MALFQRKKDKRNTLIIKDHVIRYVRSRKPDTGVVDTMEERYLPPGIIREGRVHDEETLRQIFHECADMWGLHGEPVQYCVPDAFVVAREVSLPDEVSTDEVSAYLYMEVGDSIAVPFDEPLFDYVYIPERHAAVLLVAPRGPVDTYGRILESIRCRPNAADISPLCLYRVLTYSEAVHPAAHMLLLQVDLHAATISIFHEGRPLFISRVSLESGEEDWSLQTGRSQSHPVWKGTPEQLQKQIETTADEVGRIMNFYQYSMKRGEEGIGVVFTGGDHPFLERWTDTLVRRFDIPVKQAGAARLTAGEEEMPVRFYENAGLVLKHNVH</sequence>
<accession>A0ABW5SZK7</accession>